<dbReference type="EMBL" id="UGNX01000001">
    <property type="protein sequence ID" value="STX35387.1"/>
    <property type="molecule type" value="Genomic_DNA"/>
</dbReference>
<evidence type="ECO:0000313" key="9">
    <source>
        <dbReference type="Proteomes" id="UP000054854"/>
    </source>
</evidence>
<keyword evidence="9" id="KW-1185">Reference proteome</keyword>
<keyword evidence="3 5" id="KW-1133">Transmembrane helix</keyword>
<evidence type="ECO:0000256" key="5">
    <source>
        <dbReference type="SAM" id="Phobius"/>
    </source>
</evidence>
<dbReference type="OrthoDB" id="9769739at2"/>
<protein>
    <submittedName>
        <fullName evidence="8">Sulfate transporter</fullName>
    </submittedName>
</protein>
<evidence type="ECO:0000256" key="2">
    <source>
        <dbReference type="ARBA" id="ARBA00022692"/>
    </source>
</evidence>
<evidence type="ECO:0000256" key="1">
    <source>
        <dbReference type="ARBA" id="ARBA00004141"/>
    </source>
</evidence>
<dbReference type="EMBL" id="LNXX01000011">
    <property type="protein sequence ID" value="KTC89195.1"/>
    <property type="molecule type" value="Genomic_DNA"/>
</dbReference>
<feature type="transmembrane region" description="Helical" evidence="5">
    <location>
        <begin position="338"/>
        <end position="367"/>
    </location>
</feature>
<accession>A0A378IJF2</accession>
<dbReference type="STRING" id="28085.Lcin_1233"/>
<dbReference type="InterPro" id="IPR011547">
    <property type="entry name" value="SLC26A/SulP_dom"/>
</dbReference>
<feature type="transmembrane region" description="Helical" evidence="5">
    <location>
        <begin position="165"/>
        <end position="186"/>
    </location>
</feature>
<dbReference type="InterPro" id="IPR001902">
    <property type="entry name" value="SLC26A/SulP_fam"/>
</dbReference>
<evidence type="ECO:0000313" key="10">
    <source>
        <dbReference type="Proteomes" id="UP000255316"/>
    </source>
</evidence>
<feature type="transmembrane region" description="Helical" evidence="5">
    <location>
        <begin position="193"/>
        <end position="214"/>
    </location>
</feature>
<sequence>MRKGVFANLKYDFQASIVVFLVALPLCLGIALASEAPLFSGIISGIVGGAVVGFLSSSALGVSGPAAGLVAIVLAAQQSLGSWNTFLLAGFIAGIFQIIAGFLRGGIIAYYFPSSVIKGMLSGIGIIIILKQIPHLIGYDVSPILTDLTDGRLEFFYIKKAVENINFGVVIISMISLLIMISWQYLINKGYKLFEMLQAPLVVVLCGLVLTLLYKNGSLPFHLEPSELVQIPEFKSITNLAQAITLPNFNQLGNMEVYQVAAIIALVSSLETLLCVEATDKLDPYKRITPTDRELKAQGIGNMLSSLIGGLPITQVIIRSSTNITFGAKTKLSTILHGVLLLVCVLTIPMILNQIPLASLAAILVMIGYKLASPSVFKQMYQRGWEQFLPFVVTVAGIVVSDLLFGISVGFAVAIFIILRHHYLNAHDTSIVMEKGMVYHMELAEEVSFLNKGSIIHQFRKIPPNSTVIIDSSRSKYIDNDVQEVINNFSESAKTKKITIKIRGVSFQNNNNSGH</sequence>
<dbReference type="GO" id="GO:0055085">
    <property type="term" value="P:transmembrane transport"/>
    <property type="evidence" value="ECO:0007669"/>
    <property type="project" value="InterPro"/>
</dbReference>
<comment type="subcellular location">
    <subcellularLocation>
        <location evidence="1">Membrane</location>
        <topology evidence="1">Multi-pass membrane protein</topology>
    </subcellularLocation>
</comment>
<reference evidence="7 9" key="1">
    <citation type="submission" date="2015-11" db="EMBL/GenBank/DDBJ databases">
        <title>Genomic analysis of 38 Legionella species identifies large and diverse effector repertoires.</title>
        <authorList>
            <person name="Burstein D."/>
            <person name="Amaro F."/>
            <person name="Zusman T."/>
            <person name="Lifshitz Z."/>
            <person name="Cohen O."/>
            <person name="Gilbert J.A."/>
            <person name="Pupko T."/>
            <person name="Shuman H.A."/>
            <person name="Segal G."/>
        </authorList>
    </citation>
    <scope>NUCLEOTIDE SEQUENCE [LARGE SCALE GENOMIC DNA]</scope>
    <source>
        <strain evidence="7 9">CDC#72-OH-14</strain>
    </source>
</reference>
<gene>
    <name evidence="8" type="primary">ychM_2</name>
    <name evidence="7" type="ORF">Lcin_1233</name>
    <name evidence="8" type="ORF">NCTC12438_02002</name>
</gene>
<proteinExistence type="predicted"/>
<dbReference type="Proteomes" id="UP000255316">
    <property type="component" value="Unassembled WGS sequence"/>
</dbReference>
<dbReference type="Proteomes" id="UP000054854">
    <property type="component" value="Unassembled WGS sequence"/>
</dbReference>
<reference evidence="8 10" key="2">
    <citation type="submission" date="2018-06" db="EMBL/GenBank/DDBJ databases">
        <authorList>
            <consortium name="Pathogen Informatics"/>
            <person name="Doyle S."/>
        </authorList>
    </citation>
    <scope>NUCLEOTIDE SEQUENCE [LARGE SCALE GENOMIC DNA]</scope>
    <source>
        <strain evidence="8 10">NCTC12438</strain>
    </source>
</reference>
<name>A0A378IJF2_9GAMM</name>
<feature type="transmembrane region" description="Helical" evidence="5">
    <location>
        <begin position="43"/>
        <end position="74"/>
    </location>
</feature>
<keyword evidence="4 5" id="KW-0472">Membrane</keyword>
<feature type="transmembrane region" description="Helical" evidence="5">
    <location>
        <begin position="388"/>
        <end position="419"/>
    </location>
</feature>
<keyword evidence="2 5" id="KW-0812">Transmembrane</keyword>
<feature type="transmembrane region" description="Helical" evidence="5">
    <location>
        <begin position="86"/>
        <end position="112"/>
    </location>
</feature>
<dbReference type="AlphaFoldDB" id="A0A378IJF2"/>
<organism evidence="8 10">
    <name type="scientific">Legionella cincinnatiensis</name>
    <dbReference type="NCBI Taxonomy" id="28085"/>
    <lineage>
        <taxon>Bacteria</taxon>
        <taxon>Pseudomonadati</taxon>
        <taxon>Pseudomonadota</taxon>
        <taxon>Gammaproteobacteria</taxon>
        <taxon>Legionellales</taxon>
        <taxon>Legionellaceae</taxon>
        <taxon>Legionella</taxon>
    </lineage>
</organism>
<dbReference type="RefSeq" id="WP_058464440.1">
    <property type="nucleotide sequence ID" value="NZ_CAAAHQ010000050.1"/>
</dbReference>
<dbReference type="PANTHER" id="PTHR11814">
    <property type="entry name" value="SULFATE TRANSPORTER"/>
    <property type="match status" value="1"/>
</dbReference>
<evidence type="ECO:0000313" key="8">
    <source>
        <dbReference type="EMBL" id="STX35387.1"/>
    </source>
</evidence>
<feature type="domain" description="SLC26A/SulP transporter" evidence="6">
    <location>
        <begin position="9"/>
        <end position="382"/>
    </location>
</feature>
<evidence type="ECO:0000256" key="4">
    <source>
        <dbReference type="ARBA" id="ARBA00023136"/>
    </source>
</evidence>
<dbReference type="Pfam" id="PF00916">
    <property type="entry name" value="Sulfate_transp"/>
    <property type="match status" value="1"/>
</dbReference>
<evidence type="ECO:0000259" key="6">
    <source>
        <dbReference type="Pfam" id="PF00916"/>
    </source>
</evidence>
<evidence type="ECO:0000313" key="7">
    <source>
        <dbReference type="EMBL" id="KTC89195.1"/>
    </source>
</evidence>
<dbReference type="GO" id="GO:0016020">
    <property type="term" value="C:membrane"/>
    <property type="evidence" value="ECO:0007669"/>
    <property type="project" value="UniProtKB-SubCell"/>
</dbReference>
<evidence type="ECO:0000256" key="3">
    <source>
        <dbReference type="ARBA" id="ARBA00022989"/>
    </source>
</evidence>